<feature type="active site" description="Proton donor" evidence="5">
    <location>
        <position position="114"/>
    </location>
</feature>
<comment type="similarity">
    <text evidence="2">Belongs to the malic enzymes family.</text>
</comment>
<dbReference type="Gene3D" id="3.40.50.720">
    <property type="entry name" value="NAD(P)-binding Rossmann-like Domain"/>
    <property type="match status" value="1"/>
</dbReference>
<keyword evidence="4" id="KW-0560">Oxidoreductase</keyword>
<comment type="cofactor">
    <cofactor evidence="1">
        <name>Mn(2+)</name>
        <dbReference type="ChEBI" id="CHEBI:29035"/>
    </cofactor>
</comment>
<dbReference type="GO" id="GO:0051287">
    <property type="term" value="F:NAD binding"/>
    <property type="evidence" value="ECO:0007669"/>
    <property type="project" value="InterPro"/>
</dbReference>
<dbReference type="InterPro" id="IPR036291">
    <property type="entry name" value="NAD(P)-bd_dom_sf"/>
</dbReference>
<evidence type="ECO:0000256" key="1">
    <source>
        <dbReference type="ARBA" id="ARBA00001936"/>
    </source>
</evidence>
<organism evidence="10 11">
    <name type="scientific">Paenibacillus aurantius</name>
    <dbReference type="NCBI Taxonomy" id="2918900"/>
    <lineage>
        <taxon>Bacteria</taxon>
        <taxon>Bacillati</taxon>
        <taxon>Bacillota</taxon>
        <taxon>Bacilli</taxon>
        <taxon>Bacillales</taxon>
        <taxon>Paenibacillaceae</taxon>
        <taxon>Paenibacillus</taxon>
    </lineage>
</organism>
<dbReference type="InterPro" id="IPR051674">
    <property type="entry name" value="Malate_Decarboxylase"/>
</dbReference>
<evidence type="ECO:0000259" key="8">
    <source>
        <dbReference type="SMART" id="SM00919"/>
    </source>
</evidence>
<dbReference type="SUPFAM" id="SSF53223">
    <property type="entry name" value="Aminoacid dehydrogenase-like, N-terminal domain"/>
    <property type="match status" value="1"/>
</dbReference>
<protein>
    <submittedName>
        <fullName evidence="10">NAD-dependent malic enzyme</fullName>
    </submittedName>
</protein>
<comment type="cofactor">
    <cofactor evidence="7">
        <name>Mg(2+)</name>
        <dbReference type="ChEBI" id="CHEBI:18420"/>
    </cofactor>
    <cofactor evidence="7">
        <name>Mn(2+)</name>
        <dbReference type="ChEBI" id="CHEBI:29035"/>
    </cofactor>
    <text evidence="7">Divalent metal cations. Prefers magnesium or manganese.</text>
</comment>
<feature type="binding site" evidence="7">
    <location>
        <position position="212"/>
    </location>
    <ligand>
        <name>a divalent metal cation</name>
        <dbReference type="ChEBI" id="CHEBI:60240"/>
    </ligand>
</feature>
<feature type="domain" description="Malic enzyme N-terminal" evidence="9">
    <location>
        <begin position="93"/>
        <end position="226"/>
    </location>
</feature>
<dbReference type="GO" id="GO:0016616">
    <property type="term" value="F:oxidoreductase activity, acting on the CH-OH group of donors, NAD or NADP as acceptor"/>
    <property type="evidence" value="ECO:0007669"/>
    <property type="project" value="InterPro"/>
</dbReference>
<dbReference type="SUPFAM" id="SSF51735">
    <property type="entry name" value="NAD(P)-binding Rossmann-fold domains"/>
    <property type="match status" value="1"/>
</dbReference>
<dbReference type="FunFam" id="3.40.50.10380:FF:000003">
    <property type="entry name" value="NADP-dependent malic enzyme"/>
    <property type="match status" value="1"/>
</dbReference>
<dbReference type="Proteomes" id="UP001305702">
    <property type="component" value="Chromosome"/>
</dbReference>
<evidence type="ECO:0000313" key="10">
    <source>
        <dbReference type="EMBL" id="WNQ11240.1"/>
    </source>
</evidence>
<sequence>MAILKKASISIVYRLKLETETVSFGEIATSIGQAGGDIVGIDIISTGKTSTIRDITVNVGDQADSELIAARLKKLDGVSIIHISDRTFLVHLGGKIEIQPKVPIKTRDDLSRVYTPGVAQVCTAIAEEPSKAYTLTIKRNTVAVVSDGTAVLGLGDIGPSAAMPVMEGKAMLFKQMAGVDAFPICLDTKDPDEIVRIVKAMAPAFGGINLEDISSPRCFEIEERLKQELDIPVFHDDQHGTAVVMLAGLFNSLRLTGKKLEDIKIIVNGIGAAGIACTKILLAAGARNVVGVDRAGAIHRGENYDNPQWTRYAEFTNPDNLSGPLSEVIAGADVFIGVSAPGILKVDDVRRMAADPIVFAMANPVPEIDPDLAAPHVRVIATGRSDHPNQINNVLCFPGIFRGALDCRAKEVNEAMKLAAARAIASVVTDDELSETYIIPSVFNQNVVRKVRDAVIQAAIETGVARKDPGEIKAEV</sequence>
<evidence type="ECO:0000259" key="9">
    <source>
        <dbReference type="SMART" id="SM01274"/>
    </source>
</evidence>
<dbReference type="SMART" id="SM01274">
    <property type="entry name" value="malic"/>
    <property type="match status" value="1"/>
</dbReference>
<evidence type="ECO:0000256" key="3">
    <source>
        <dbReference type="ARBA" id="ARBA00022723"/>
    </source>
</evidence>
<name>A0AA96LFN1_9BACL</name>
<dbReference type="KEGG" id="paun:MJA45_27180"/>
<gene>
    <name evidence="10" type="ORF">MJA45_27180</name>
</gene>
<dbReference type="PANTHER" id="PTHR43237">
    <property type="entry name" value="NADP-DEPENDENT MALIC ENZYME"/>
    <property type="match status" value="1"/>
</dbReference>
<evidence type="ECO:0000256" key="4">
    <source>
        <dbReference type="ARBA" id="ARBA00023002"/>
    </source>
</evidence>
<dbReference type="SMART" id="SM00919">
    <property type="entry name" value="Malic_M"/>
    <property type="match status" value="1"/>
</dbReference>
<dbReference type="Gene3D" id="3.40.50.10380">
    <property type="entry name" value="Malic enzyme, N-terminal domain"/>
    <property type="match status" value="1"/>
</dbReference>
<keyword evidence="3 7" id="KW-0479">Metal-binding</keyword>
<dbReference type="AlphaFoldDB" id="A0AA96LFN1"/>
<dbReference type="InterPro" id="IPR037062">
    <property type="entry name" value="Malic_N_dom_sf"/>
</dbReference>
<feature type="binding site" evidence="7">
    <location>
        <position position="211"/>
    </location>
    <ligand>
        <name>a divalent metal cation</name>
        <dbReference type="ChEBI" id="CHEBI:60240"/>
    </ligand>
</feature>
<dbReference type="InterPro" id="IPR001891">
    <property type="entry name" value="Malic_OxRdtase"/>
</dbReference>
<dbReference type="CDD" id="cd05311">
    <property type="entry name" value="NAD_bind_2_malic_enz"/>
    <property type="match status" value="1"/>
</dbReference>
<feature type="binding site" evidence="6">
    <location>
        <position position="392"/>
    </location>
    <ligand>
        <name>(S)-malate</name>
        <dbReference type="ChEBI" id="CHEBI:15589"/>
    </ligand>
</feature>
<feature type="domain" description="Malic enzyme NAD-binding" evidence="8">
    <location>
        <begin position="238"/>
        <end position="460"/>
    </location>
</feature>
<evidence type="ECO:0000256" key="5">
    <source>
        <dbReference type="PIRSR" id="PIRSR000106-1"/>
    </source>
</evidence>
<feature type="binding site" evidence="7">
    <location>
        <position position="237"/>
    </location>
    <ligand>
        <name>a divalent metal cation</name>
        <dbReference type="ChEBI" id="CHEBI:60240"/>
    </ligand>
</feature>
<evidence type="ECO:0000256" key="6">
    <source>
        <dbReference type="PIRSR" id="PIRSR000106-2"/>
    </source>
</evidence>
<feature type="binding site" evidence="6">
    <location>
        <position position="363"/>
    </location>
    <ligand>
        <name>(S)-malate</name>
        <dbReference type="ChEBI" id="CHEBI:15589"/>
    </ligand>
</feature>
<dbReference type="InterPro" id="IPR012302">
    <property type="entry name" value="Malic_NAD-bd"/>
</dbReference>
<dbReference type="InterPro" id="IPR015884">
    <property type="entry name" value="Malic_enzyme_CS"/>
</dbReference>
<reference evidence="10 11" key="1">
    <citation type="submission" date="2022-02" db="EMBL/GenBank/DDBJ databases">
        <title>Paenibacillus sp. MBLB1776 Whole Genome Shotgun Sequencing.</title>
        <authorList>
            <person name="Hwang C.Y."/>
            <person name="Cho E.-S."/>
            <person name="Seo M.-J."/>
        </authorList>
    </citation>
    <scope>NUCLEOTIDE SEQUENCE [LARGE SCALE GENOMIC DNA]</scope>
    <source>
        <strain evidence="10 11">MBLB1776</strain>
    </source>
</reference>
<dbReference type="PIRSF" id="PIRSF000106">
    <property type="entry name" value="ME"/>
    <property type="match status" value="1"/>
</dbReference>
<dbReference type="Pfam" id="PF00390">
    <property type="entry name" value="malic"/>
    <property type="match status" value="1"/>
</dbReference>
<dbReference type="GO" id="GO:0004470">
    <property type="term" value="F:malic enzyme activity"/>
    <property type="evidence" value="ECO:0007669"/>
    <property type="project" value="InterPro"/>
</dbReference>
<evidence type="ECO:0000256" key="2">
    <source>
        <dbReference type="ARBA" id="ARBA00008785"/>
    </source>
</evidence>
<evidence type="ECO:0000256" key="7">
    <source>
        <dbReference type="PIRSR" id="PIRSR000106-3"/>
    </source>
</evidence>
<evidence type="ECO:0000313" key="11">
    <source>
        <dbReference type="Proteomes" id="UP001305702"/>
    </source>
</evidence>
<dbReference type="PANTHER" id="PTHR43237:SF4">
    <property type="entry name" value="NADP-DEPENDENT MALIC ENZYME"/>
    <property type="match status" value="1"/>
</dbReference>
<proteinExistence type="inferred from homology"/>
<keyword evidence="11" id="KW-1185">Reference proteome</keyword>
<dbReference type="InterPro" id="IPR012301">
    <property type="entry name" value="Malic_N_dom"/>
</dbReference>
<dbReference type="InterPro" id="IPR046346">
    <property type="entry name" value="Aminoacid_DH-like_N_sf"/>
</dbReference>
<dbReference type="GO" id="GO:0046872">
    <property type="term" value="F:metal ion binding"/>
    <property type="evidence" value="ECO:0007669"/>
    <property type="project" value="UniProtKB-KW"/>
</dbReference>
<dbReference type="EMBL" id="CP130318">
    <property type="protein sequence ID" value="WNQ11240.1"/>
    <property type="molecule type" value="Genomic_DNA"/>
</dbReference>
<feature type="active site" description="Proton acceptor" evidence="5">
    <location>
        <position position="169"/>
    </location>
</feature>
<dbReference type="Pfam" id="PF03949">
    <property type="entry name" value="Malic_M"/>
    <property type="match status" value="1"/>
</dbReference>
<accession>A0AA96LFN1</accession>
<dbReference type="PROSITE" id="PS00331">
    <property type="entry name" value="MALIC_ENZYMES"/>
    <property type="match status" value="1"/>
</dbReference>
<dbReference type="FunFam" id="3.40.50.720:FF:000095">
    <property type="entry name" value="NADP-dependent malic enzyme"/>
    <property type="match status" value="1"/>
</dbReference>
<dbReference type="InterPro" id="IPR045213">
    <property type="entry name" value="Malic_NAD-bd_bact_type"/>
</dbReference>
<dbReference type="RefSeq" id="WP_315605016.1">
    <property type="nucleotide sequence ID" value="NZ_CP130318.1"/>
</dbReference>